<comment type="caution">
    <text evidence="2">The sequence shown here is derived from an EMBL/GenBank/DDBJ whole genome shotgun (WGS) entry which is preliminary data.</text>
</comment>
<proteinExistence type="predicted"/>
<dbReference type="GO" id="GO:0006308">
    <property type="term" value="P:DNA catabolic process"/>
    <property type="evidence" value="ECO:0007669"/>
    <property type="project" value="InterPro"/>
</dbReference>
<dbReference type="PANTHER" id="PTHR30008:SF0">
    <property type="entry name" value="EXODEOXYRIBONUCLEASE 7 LARGE SUBUNIT"/>
    <property type="match status" value="1"/>
</dbReference>
<dbReference type="GO" id="GO:0009318">
    <property type="term" value="C:exodeoxyribonuclease VII complex"/>
    <property type="evidence" value="ECO:0007669"/>
    <property type="project" value="InterPro"/>
</dbReference>
<dbReference type="GO" id="GO:0008855">
    <property type="term" value="F:exodeoxyribonuclease VII activity"/>
    <property type="evidence" value="ECO:0007669"/>
    <property type="project" value="InterPro"/>
</dbReference>
<name>J9FP68_9ZZZZ</name>
<dbReference type="InterPro" id="IPR020579">
    <property type="entry name" value="Exonuc_VII_lsu_C"/>
</dbReference>
<accession>J9FP68</accession>
<dbReference type="AlphaFoldDB" id="J9FP68"/>
<feature type="non-terminal residue" evidence="2">
    <location>
        <position position="241"/>
    </location>
</feature>
<sequence>MRLTLVPAYVQGDRAPDTLMAALKRADRLPVDVVLLVRGGGSFEDLNAFNDEALVRVIAGMQKPVIAGIGHETDETLAGLAADYAASTPTAAAERLGEEKTQWEQRLNRFQRDLREGVERRVLTEEQYLDEVAEAMKNWMRVNVTEKAGRCTSKGAQLTLIARSHLKNAEAQLKQLQLSQAIRLALRNRSSTLDWCARALSVPNLVGKRREDLERRAERLHQAIHEKLNGKKERVTVYSRL</sequence>
<feature type="domain" description="Exonuclease VII large subunit C-terminal" evidence="1">
    <location>
        <begin position="2"/>
        <end position="237"/>
    </location>
</feature>
<evidence type="ECO:0000313" key="2">
    <source>
        <dbReference type="EMBL" id="EJW96253.1"/>
    </source>
</evidence>
<evidence type="ECO:0000259" key="1">
    <source>
        <dbReference type="Pfam" id="PF02601"/>
    </source>
</evidence>
<dbReference type="Pfam" id="PF02601">
    <property type="entry name" value="Exonuc_VII_L"/>
    <property type="match status" value="1"/>
</dbReference>
<dbReference type="InterPro" id="IPR003753">
    <property type="entry name" value="Exonuc_VII_L"/>
</dbReference>
<organism evidence="2">
    <name type="scientific">gut metagenome</name>
    <dbReference type="NCBI Taxonomy" id="749906"/>
    <lineage>
        <taxon>unclassified sequences</taxon>
        <taxon>metagenomes</taxon>
        <taxon>organismal metagenomes</taxon>
    </lineage>
</organism>
<protein>
    <submittedName>
        <fullName evidence="2">Exodeoxyribonuclease VII large subunit</fullName>
    </submittedName>
</protein>
<reference evidence="2" key="1">
    <citation type="journal article" date="2012" name="PLoS ONE">
        <title>Gene sets for utilization of primary and secondary nutrition supplies in the distal gut of endangered iberian lynx.</title>
        <authorList>
            <person name="Alcaide M."/>
            <person name="Messina E."/>
            <person name="Richter M."/>
            <person name="Bargiela R."/>
            <person name="Peplies J."/>
            <person name="Huws S.A."/>
            <person name="Newbold C.J."/>
            <person name="Golyshin P.N."/>
            <person name="Simon M.A."/>
            <person name="Lopez G."/>
            <person name="Yakimov M.M."/>
            <person name="Ferrer M."/>
        </authorList>
    </citation>
    <scope>NUCLEOTIDE SEQUENCE</scope>
</reference>
<gene>
    <name evidence="2" type="ORF">EVA_15640</name>
</gene>
<dbReference type="PANTHER" id="PTHR30008">
    <property type="entry name" value="EXODEOXYRIBONUCLEASE 7 LARGE SUBUNIT"/>
    <property type="match status" value="1"/>
</dbReference>
<dbReference type="EMBL" id="AMCI01005382">
    <property type="protein sequence ID" value="EJW96253.1"/>
    <property type="molecule type" value="Genomic_DNA"/>
</dbReference>